<dbReference type="InterPro" id="IPR051907">
    <property type="entry name" value="DoxX-like_oxidoreductase"/>
</dbReference>
<feature type="transmembrane region" description="Helical" evidence="7">
    <location>
        <begin position="49"/>
        <end position="67"/>
    </location>
</feature>
<comment type="similarity">
    <text evidence="2">Belongs to the DoxX family.</text>
</comment>
<dbReference type="InterPro" id="IPR032808">
    <property type="entry name" value="DoxX"/>
</dbReference>
<keyword evidence="6 7" id="KW-0472">Membrane</keyword>
<dbReference type="GO" id="GO:0005886">
    <property type="term" value="C:plasma membrane"/>
    <property type="evidence" value="ECO:0007669"/>
    <property type="project" value="UniProtKB-SubCell"/>
</dbReference>
<evidence type="ECO:0000256" key="4">
    <source>
        <dbReference type="ARBA" id="ARBA00022692"/>
    </source>
</evidence>
<evidence type="ECO:0000256" key="5">
    <source>
        <dbReference type="ARBA" id="ARBA00022989"/>
    </source>
</evidence>
<accession>A0A0S2HZ69</accession>
<feature type="transmembrane region" description="Helical" evidence="7">
    <location>
        <begin position="74"/>
        <end position="98"/>
    </location>
</feature>
<dbReference type="PANTHER" id="PTHR33452">
    <property type="entry name" value="OXIDOREDUCTASE CATD-RELATED"/>
    <property type="match status" value="1"/>
</dbReference>
<keyword evidence="5 7" id="KW-1133">Transmembrane helix</keyword>
<evidence type="ECO:0000256" key="7">
    <source>
        <dbReference type="SAM" id="Phobius"/>
    </source>
</evidence>
<keyword evidence="9" id="KW-1185">Reference proteome</keyword>
<evidence type="ECO:0000256" key="2">
    <source>
        <dbReference type="ARBA" id="ARBA00006679"/>
    </source>
</evidence>
<dbReference type="STRING" id="1307839.L21SP5_01775"/>
<dbReference type="OrthoDB" id="9813193at2"/>
<name>A0A0S2HZ69_9BACT</name>
<comment type="subcellular location">
    <subcellularLocation>
        <location evidence="1">Cell membrane</location>
        <topology evidence="1">Multi-pass membrane protein</topology>
    </subcellularLocation>
</comment>
<keyword evidence="3" id="KW-1003">Cell membrane</keyword>
<dbReference type="Proteomes" id="UP000064893">
    <property type="component" value="Chromosome"/>
</dbReference>
<evidence type="ECO:0000313" key="8">
    <source>
        <dbReference type="EMBL" id="ALO15417.1"/>
    </source>
</evidence>
<proteinExistence type="inferred from homology"/>
<reference evidence="8 9" key="1">
    <citation type="submission" date="2015-11" db="EMBL/GenBank/DDBJ databases">
        <title>Description and complete genome sequence of a novel strain predominating in hypersaline microbial mats and representing a new family of the Bacteriodetes phylum.</title>
        <authorList>
            <person name="Spring S."/>
            <person name="Bunk B."/>
            <person name="Sproer C."/>
            <person name="Klenk H.-P."/>
        </authorList>
    </citation>
    <scope>NUCLEOTIDE SEQUENCE [LARGE SCALE GENOMIC DNA]</scope>
    <source>
        <strain evidence="8 9">L21-Spi-D4</strain>
    </source>
</reference>
<evidence type="ECO:0000313" key="9">
    <source>
        <dbReference type="Proteomes" id="UP000064893"/>
    </source>
</evidence>
<evidence type="ECO:0000256" key="6">
    <source>
        <dbReference type="ARBA" id="ARBA00023136"/>
    </source>
</evidence>
<dbReference type="AlphaFoldDB" id="A0A0S2HZ69"/>
<sequence>MKLSQKSSLNYVHAGLLILRIGIGIMFIFHGLPKLLSGPEGWESTGKAMSVIGINFLPAFWGFMAGFAEAVGGLLLIFGLAFVPTTLMLAFTMLIAFLNHYFGGDGFIKYSHSLEAFILFASLALIGPGKYRLTKLMVK</sequence>
<protein>
    <submittedName>
        <fullName evidence="8">DoxX</fullName>
    </submittedName>
</protein>
<dbReference type="KEGG" id="blq:L21SP5_01775"/>
<feature type="transmembrane region" description="Helical" evidence="7">
    <location>
        <begin position="110"/>
        <end position="129"/>
    </location>
</feature>
<keyword evidence="4 7" id="KW-0812">Transmembrane</keyword>
<dbReference type="Pfam" id="PF07681">
    <property type="entry name" value="DoxX"/>
    <property type="match status" value="1"/>
</dbReference>
<gene>
    <name evidence="8" type="ORF">L21SP5_01775</name>
</gene>
<dbReference type="EMBL" id="CP013118">
    <property type="protein sequence ID" value="ALO15417.1"/>
    <property type="molecule type" value="Genomic_DNA"/>
</dbReference>
<feature type="transmembrane region" description="Helical" evidence="7">
    <location>
        <begin position="12"/>
        <end position="29"/>
    </location>
</feature>
<evidence type="ECO:0000256" key="1">
    <source>
        <dbReference type="ARBA" id="ARBA00004651"/>
    </source>
</evidence>
<evidence type="ECO:0000256" key="3">
    <source>
        <dbReference type="ARBA" id="ARBA00022475"/>
    </source>
</evidence>
<dbReference type="RefSeq" id="WP_057952882.1">
    <property type="nucleotide sequence ID" value="NZ_CP013118.1"/>
</dbReference>
<organism evidence="8 9">
    <name type="scientific">Salinivirga cyanobacteriivorans</name>
    <dbReference type="NCBI Taxonomy" id="1307839"/>
    <lineage>
        <taxon>Bacteria</taxon>
        <taxon>Pseudomonadati</taxon>
        <taxon>Bacteroidota</taxon>
        <taxon>Bacteroidia</taxon>
        <taxon>Bacteroidales</taxon>
        <taxon>Salinivirgaceae</taxon>
        <taxon>Salinivirga</taxon>
    </lineage>
</organism>
<dbReference type="PANTHER" id="PTHR33452:SF1">
    <property type="entry name" value="INNER MEMBRANE PROTEIN YPHA-RELATED"/>
    <property type="match status" value="1"/>
</dbReference>